<organism evidence="2 3">
    <name type="scientific">Ahniella affigens</name>
    <dbReference type="NCBI Taxonomy" id="2021234"/>
    <lineage>
        <taxon>Bacteria</taxon>
        <taxon>Pseudomonadati</taxon>
        <taxon>Pseudomonadota</taxon>
        <taxon>Gammaproteobacteria</taxon>
        <taxon>Lysobacterales</taxon>
        <taxon>Rhodanobacteraceae</taxon>
        <taxon>Ahniella</taxon>
    </lineage>
</organism>
<dbReference type="EMBL" id="CP027860">
    <property type="protein sequence ID" value="AVP97594.1"/>
    <property type="molecule type" value="Genomic_DNA"/>
</dbReference>
<accession>A0A2P1PRY4</accession>
<dbReference type="Proteomes" id="UP000241074">
    <property type="component" value="Chromosome"/>
</dbReference>
<dbReference type="RefSeq" id="WP_106891514.1">
    <property type="nucleotide sequence ID" value="NZ_CP027860.1"/>
</dbReference>
<sequence>MTDRRAKGLALILSVFAMPVMAQATLPILATRGIQGDSTGMSTVTGPRQSVSADGRYVVMETQALNLAAGVMDRNMTTDVYLLDRNTQTAQLVSRKLDQPGVTASGQSFGNTMTPDGRWVLFRSSAPDVVPGVTDGNGTADVFLFDRTTGSSVLVSRSHDAANQAANGASFGTGISDDGRYVLFESTATNIAPVSDFNNTNDLFLFDRVTAGVTLITTYSTFPGSAAPGQVQSSRLSSDGTTVLFVTTATATDLITGATDGNGSADLFLWSQTTGLSTLVSRSEAAANAVANGAVLSAVLSADGNWVGYSTMATNVVTGVTDTNATTDVYRWSRGSGSTELVSATASSANIAANGGSTVLHISGDGNWTSYTSQATDVVSGQVDTNNTADLFVRDQSGGINRLVSRAGDVATNTPNLTSSLIDVSNDGRYTLFFSQSAQIGAGITDGNGLGSDVFVFDRVTEATRLVSHQASNALATPTDNPSSFAGAITDDGRFVAFYSNSVQLVSNTVDYNKQNDAFLKDFQSGALTLLSRSAASAINTLNGDTEFTGLSDDGRWLLYRTIANNVTGSVDSGNGIDFFLFDRDTRATRLVSRRLGSASETSNNSGAGAISGNGRFVAYGTASAEVLAGVTDTNAAFDVFLFDRETNTTQLATTAAGQSMTSANSHATACALSADGNKLLYHSLSTNVVAGVTDSNNQEDVFVFDRSTGNTQLVSRAAGNASLTANDESFCQAISADGRWVVFSSKSTDLVAGINDANFGADLFLFDTQSGNTSLVSRAGSGTDTGSGSFTFTSMDATGESIVFASNADDLISGGVDSNFQSDVFLYRRSSNAVSLVSHAAGSPLNAANSGSTLGLVSADGRFVGFSSTGSNLDGAITDANGLFDAILFDTQTGLNILISVSQSNPAQAGNGASNVTAINADGSVLGVTSQATNLAQSQDSNGGSDAFQYLSGSRIMKLASRRAGTSNQQAPFSGTSFLQKLSADGSTSAIYSLSAELSNEIQDGNSLRDYYLSTDTFFLFADGLE</sequence>
<dbReference type="SUPFAM" id="SSF82171">
    <property type="entry name" value="DPP6 N-terminal domain-like"/>
    <property type="match status" value="2"/>
</dbReference>
<feature type="chain" id="PRO_5015183847" description="Calcium-binding protein" evidence="1">
    <location>
        <begin position="23"/>
        <end position="1027"/>
    </location>
</feature>
<dbReference type="AlphaFoldDB" id="A0A2P1PRY4"/>
<dbReference type="OrthoDB" id="9815657at2"/>
<protein>
    <recommendedName>
        <fullName evidence="4">Calcium-binding protein</fullName>
    </recommendedName>
</protein>
<reference evidence="2 3" key="2">
    <citation type="submission" date="2018-03" db="EMBL/GenBank/DDBJ databases">
        <authorList>
            <person name="Keele B.F."/>
        </authorList>
    </citation>
    <scope>NUCLEOTIDE SEQUENCE [LARGE SCALE GENOMIC DNA]</scope>
    <source>
        <strain evidence="2 3">D13</strain>
    </source>
</reference>
<gene>
    <name evidence="2" type="ORF">C7S18_10465</name>
</gene>
<keyword evidence="1" id="KW-0732">Signal</keyword>
<evidence type="ECO:0000313" key="2">
    <source>
        <dbReference type="EMBL" id="AVP97594.1"/>
    </source>
</evidence>
<keyword evidence="3" id="KW-1185">Reference proteome</keyword>
<proteinExistence type="predicted"/>
<name>A0A2P1PRY4_9GAMM</name>
<feature type="signal peptide" evidence="1">
    <location>
        <begin position="1"/>
        <end position="22"/>
    </location>
</feature>
<dbReference type="KEGG" id="xba:C7S18_10465"/>
<reference evidence="2 3" key="1">
    <citation type="submission" date="2018-03" db="EMBL/GenBank/DDBJ databases">
        <title>Ahniella affigens gen. nov., sp. nov., a gammaproteobacterium isolated from sandy soil near a stream.</title>
        <authorList>
            <person name="Ko Y."/>
            <person name="Kim J.-H."/>
        </authorList>
    </citation>
    <scope>NUCLEOTIDE SEQUENCE [LARGE SCALE GENOMIC DNA]</scope>
    <source>
        <strain evidence="2 3">D13</strain>
    </source>
</reference>
<evidence type="ECO:0000313" key="3">
    <source>
        <dbReference type="Proteomes" id="UP000241074"/>
    </source>
</evidence>
<evidence type="ECO:0008006" key="4">
    <source>
        <dbReference type="Google" id="ProtNLM"/>
    </source>
</evidence>
<evidence type="ECO:0000256" key="1">
    <source>
        <dbReference type="SAM" id="SignalP"/>
    </source>
</evidence>